<evidence type="ECO:0000313" key="2">
    <source>
        <dbReference type="EMBL" id="MBB6226218.1"/>
    </source>
</evidence>
<dbReference type="PANTHER" id="PTHR36302">
    <property type="entry name" value="BLR7088 PROTEIN"/>
    <property type="match status" value="1"/>
</dbReference>
<dbReference type="Pfam" id="PF04314">
    <property type="entry name" value="PCuAC"/>
    <property type="match status" value="1"/>
</dbReference>
<dbReference type="Proteomes" id="UP000538147">
    <property type="component" value="Unassembled WGS sequence"/>
</dbReference>
<feature type="signal peptide" evidence="1">
    <location>
        <begin position="1"/>
        <end position="19"/>
    </location>
</feature>
<accession>A0A841LB32</accession>
<dbReference type="Gene3D" id="2.60.40.1890">
    <property type="entry name" value="PCu(A)C copper chaperone"/>
    <property type="match status" value="1"/>
</dbReference>
<name>A0A841LB32_9SPHN</name>
<dbReference type="InterPro" id="IPR007410">
    <property type="entry name" value="LpqE-like"/>
</dbReference>
<dbReference type="PANTHER" id="PTHR36302:SF1">
    <property type="entry name" value="COPPER CHAPERONE PCU(A)C"/>
    <property type="match status" value="1"/>
</dbReference>
<feature type="chain" id="PRO_5032797221" description="Copper chaperone PCu(A)C" evidence="1">
    <location>
        <begin position="20"/>
        <end position="152"/>
    </location>
</feature>
<reference evidence="2 3" key="1">
    <citation type="submission" date="2020-08" db="EMBL/GenBank/DDBJ databases">
        <title>Genomic Encyclopedia of Type Strains, Phase IV (KMG-IV): sequencing the most valuable type-strain genomes for metagenomic binning, comparative biology and taxonomic classification.</title>
        <authorList>
            <person name="Goeker M."/>
        </authorList>
    </citation>
    <scope>NUCLEOTIDE SEQUENCE [LARGE SCALE GENOMIC DNA]</scope>
    <source>
        <strain evidence="2 3">DSM 102189</strain>
    </source>
</reference>
<organism evidence="2 3">
    <name type="scientific">Polymorphobacter multimanifer</name>
    <dbReference type="NCBI Taxonomy" id="1070431"/>
    <lineage>
        <taxon>Bacteria</taxon>
        <taxon>Pseudomonadati</taxon>
        <taxon>Pseudomonadota</taxon>
        <taxon>Alphaproteobacteria</taxon>
        <taxon>Sphingomonadales</taxon>
        <taxon>Sphingosinicellaceae</taxon>
        <taxon>Polymorphobacter</taxon>
    </lineage>
</organism>
<sequence length="152" mass="15705">MRTHFAIALALALPMPAVAAPAADGIKGAWVRINPAPGRPAAGYFSFTNGNKPDVLVGADATGTDTKVARVEMHQMTMDGGVMKMSAIGSLPIKAGETVEFKSGGYHLMLFGLENPGKAVPITLRFQSGARISALAEVRSAGSAQPNPHAGH</sequence>
<dbReference type="SUPFAM" id="SSF110087">
    <property type="entry name" value="DR1885-like metal-binding protein"/>
    <property type="match status" value="1"/>
</dbReference>
<evidence type="ECO:0000313" key="3">
    <source>
        <dbReference type="Proteomes" id="UP000538147"/>
    </source>
</evidence>
<keyword evidence="3" id="KW-1185">Reference proteome</keyword>
<dbReference type="InterPro" id="IPR036182">
    <property type="entry name" value="PCuAC_sf"/>
</dbReference>
<gene>
    <name evidence="2" type="ORF">FHS79_000371</name>
</gene>
<evidence type="ECO:0008006" key="4">
    <source>
        <dbReference type="Google" id="ProtNLM"/>
    </source>
</evidence>
<proteinExistence type="predicted"/>
<evidence type="ECO:0000256" key="1">
    <source>
        <dbReference type="SAM" id="SignalP"/>
    </source>
</evidence>
<comment type="caution">
    <text evidence="2">The sequence shown here is derived from an EMBL/GenBank/DDBJ whole genome shotgun (WGS) entry which is preliminary data.</text>
</comment>
<dbReference type="InterPro" id="IPR058248">
    <property type="entry name" value="Lxx211020-like"/>
</dbReference>
<protein>
    <recommendedName>
        <fullName evidence="4">Copper chaperone PCu(A)C</fullName>
    </recommendedName>
</protein>
<keyword evidence="1" id="KW-0732">Signal</keyword>
<dbReference type="AlphaFoldDB" id="A0A841LB32"/>
<dbReference type="EMBL" id="JACIIV010000002">
    <property type="protein sequence ID" value="MBB6226218.1"/>
    <property type="molecule type" value="Genomic_DNA"/>
</dbReference>
<dbReference type="RefSeq" id="WP_184194492.1">
    <property type="nucleotide sequence ID" value="NZ_JACIIV010000002.1"/>
</dbReference>